<proteinExistence type="predicted"/>
<dbReference type="Proteomes" id="UP000013911">
    <property type="component" value="Unassembled WGS sequence"/>
</dbReference>
<organism evidence="1 2">
    <name type="scientific">Lysinibacillus sphaericus OT4b.31</name>
    <dbReference type="NCBI Taxonomy" id="1285586"/>
    <lineage>
        <taxon>Bacteria</taxon>
        <taxon>Bacillati</taxon>
        <taxon>Bacillota</taxon>
        <taxon>Bacilli</taxon>
        <taxon>Bacillales</taxon>
        <taxon>Bacillaceae</taxon>
        <taxon>Lysinibacillus</taxon>
    </lineage>
</organism>
<evidence type="ECO:0000313" key="1">
    <source>
        <dbReference type="EMBL" id="EON73858.1"/>
    </source>
</evidence>
<protein>
    <submittedName>
        <fullName evidence="1">Uncharacterized protein</fullName>
    </submittedName>
</protein>
<sequence>MENLSRVERAKANAEKRRIQRLAIFRIATDLFRAADTLYRIIRML</sequence>
<dbReference type="eggNOG" id="ENOG5033A34">
    <property type="taxonomic scope" value="Bacteria"/>
</dbReference>
<comment type="caution">
    <text evidence="1">The sequence shown here is derived from an EMBL/GenBank/DDBJ whole genome shotgun (WGS) entry which is preliminary data.</text>
</comment>
<dbReference type="HOGENOM" id="CLU_3201721_0_0_9"/>
<reference evidence="1 2" key="1">
    <citation type="submission" date="2013-04" db="EMBL/GenBank/DDBJ databases">
        <title>Draft genome of the heavy metal tolerant bacterium Lysinibacillus sphaericus strain OT4b.31.</title>
        <authorList>
            <person name="Pena-Montenegro T.D."/>
            <person name="Dussan J."/>
        </authorList>
    </citation>
    <scope>NUCLEOTIDE SEQUENCE [LARGE SCALE GENOMIC DNA]</scope>
    <source>
        <strain evidence="1 2">OT4b.31</strain>
    </source>
</reference>
<dbReference type="RefSeq" id="WP_010857827.1">
    <property type="nucleotide sequence ID" value="NZ_KB933398.1"/>
</dbReference>
<dbReference type="EMBL" id="AQPX01000008">
    <property type="protein sequence ID" value="EON73858.1"/>
    <property type="molecule type" value="Genomic_DNA"/>
</dbReference>
<dbReference type="PATRIC" id="fig|1285586.5.peg.874"/>
<dbReference type="OrthoDB" id="9921294at2"/>
<evidence type="ECO:0000313" key="2">
    <source>
        <dbReference type="Proteomes" id="UP000013911"/>
    </source>
</evidence>
<accession>R7ZIE9</accession>
<dbReference type="AlphaFoldDB" id="R7ZIE9"/>
<gene>
    <name evidence="1" type="ORF">H131_04314</name>
</gene>
<name>R7ZIE9_LYSSH</name>